<evidence type="ECO:0000256" key="10">
    <source>
        <dbReference type="ARBA" id="ARBA00022842"/>
    </source>
</evidence>
<keyword evidence="7" id="KW-0547">Nucleotide-binding</keyword>
<feature type="compositionally biased region" description="Acidic residues" evidence="17">
    <location>
        <begin position="41"/>
        <end position="52"/>
    </location>
</feature>
<dbReference type="EMBL" id="JAMFTS010000005">
    <property type="protein sequence ID" value="KAJ4751680.1"/>
    <property type="molecule type" value="Genomic_DNA"/>
</dbReference>
<sequence>MASTGPVPLTTARGPLPIRARLSMHDDTDSDISPAHSDMSGDSDDSASEQGEETMTMASGATGLETASGKSGFGRGLSMPVAKITGDDEYESLGEEEVERDWSLGVAKVISPEKELNLVENESEDGFFEATDVAGKETFQNVDESSNDLRAALASDGLTVEPLSIGSSQGNTDGDVTIWTKTRVQDVKLEPEVATQNLEVRSYSLDGERYDKNDGNTVYDVANSNKNSVSVDASEHKEAIFEPHSDTVGGGHSVDSLEDVNNIEVGKNTSFNIEDADHKWVEGTKDVETRQYKLSKDRGKGEVMADDFHFDDATDDESSITTVNLDEENLNESEEEDDTIEFDPAALAAMIRQATGAPADATIAITSAPDGTRLFSVDQALPADTGPLPSSPHTVHLERKQADASPSSSDDDFVNLLTEEGKKVHEKVHSVRMEFIRMVNRLGLSIEENKTASEVLGRLTIAEGLKLKIWLDNAKILEKAKEEALCLDAEGKDLNFSCTILVLGKRGVGKSALINSIFKNEMCRTHAFDTGTDRIKEIVGVVDGVTLRVVDTPGLSTSVMVQGANRKLLSSIKMHVKKHPPDVVLYVDRVDLQTKNFNDIPILASITETLGRTVWQKVVRALTHAGSTPPEGRSGAQLDYETYIAQQVHATQRTLHVATQDTTLSNPVALVENHASCRTNQGGEQVLPNGIAWRPNLLLLCYSVKIMSEVYSVLNPGNHNLSNAGFGLGMLRLPLQFFLSSLLRSRPHLKLTGGVVDSDNDSDELSDSDLEREEDEYDALPPFKPLMKSEIEKLSKKQKRVYFEEYAYRIKLFENKQRKEAVRRSKEMKRNRSDGLGTVEDVDYLAKEGPAESTHITELTLPLSFDGDCPLYRFRSLQNSNSWVQVRAVSDAQGWDHDCGLNGVIVDHNPVIRGQFPASTWLQLKKNKEEFTIHLDSSICARHGEAGSTLTSLEVQKFGNGTAYILHGETRLKNLARNSITGGMSISFSGDTVATGLKIQNRARICKPVTVTSTAGMVHAKNNTIYGCDLEAQIGCANYLVGQSQSSIGLNLVKLKDVLSIGASFKTDFEVSPSSKLSVNLGVDSKRTGQLSISVKSTEQTQIAILGLISLGLAIFNRFCTNGSNASEGSKILH</sequence>
<dbReference type="Pfam" id="PF11886">
    <property type="entry name" value="TOC159_MAD"/>
    <property type="match status" value="1"/>
</dbReference>
<dbReference type="Pfam" id="PF04548">
    <property type="entry name" value="AIG1"/>
    <property type="match status" value="1"/>
</dbReference>
<feature type="compositionally biased region" description="Acidic residues" evidence="17">
    <location>
        <begin position="758"/>
        <end position="776"/>
    </location>
</feature>
<dbReference type="GO" id="GO:0009707">
    <property type="term" value="C:chloroplast outer membrane"/>
    <property type="evidence" value="ECO:0007669"/>
    <property type="project" value="UniProtKB-SubCell"/>
</dbReference>
<evidence type="ECO:0000259" key="18">
    <source>
        <dbReference type="PROSITE" id="PS51720"/>
    </source>
</evidence>
<comment type="caution">
    <text evidence="19">The sequence shown here is derived from an EMBL/GenBank/DDBJ whole genome shotgun (WGS) entry which is preliminary data.</text>
</comment>
<dbReference type="Proteomes" id="UP001140206">
    <property type="component" value="Chromosome 5"/>
</dbReference>
<keyword evidence="8" id="KW-0378">Hydrolase</keyword>
<comment type="cofactor">
    <cofactor evidence="1">
        <name>Mg(2+)</name>
        <dbReference type="ChEBI" id="CHEBI:18420"/>
    </cofactor>
</comment>
<dbReference type="Gene3D" id="3.40.50.300">
    <property type="entry name" value="P-loop containing nucleotide triphosphate hydrolases"/>
    <property type="match status" value="1"/>
</dbReference>
<dbReference type="PANTHER" id="PTHR10903">
    <property type="entry name" value="GTPASE, IMAP FAMILY MEMBER-RELATED"/>
    <property type="match status" value="1"/>
</dbReference>
<keyword evidence="10" id="KW-0460">Magnesium</keyword>
<evidence type="ECO:0000256" key="4">
    <source>
        <dbReference type="ARBA" id="ARBA00022640"/>
    </source>
</evidence>
<proteinExistence type="inferred from homology"/>
<comment type="subcellular location">
    <subcellularLocation>
        <location evidence="15">Plastid</location>
        <location evidence="15">Chloroplast outer membrane</location>
        <topology evidence="15">Single-pass membrane protein</topology>
    </subcellularLocation>
</comment>
<accession>A0AAV8C9M4</accession>
<comment type="similarity">
    <text evidence="16">Belongs to the TRAFAC class TrmE-Era-EngA-EngB-Septin-like GTPase superfamily. AIG1/Toc34/Toc159-like paraseptin GTPase family. TOC159 subfamily.</text>
</comment>
<keyword evidence="5" id="KW-0812">Transmembrane</keyword>
<protein>
    <submittedName>
        <fullName evidence="19">Translocon at the outer envelope membrane of chloroplasts 159</fullName>
    </submittedName>
</protein>
<keyword evidence="20" id="KW-1185">Reference proteome</keyword>
<dbReference type="PANTHER" id="PTHR10903:SF120">
    <property type="entry name" value="TRANSLOCASE OF CHLOROPLAST 159, CHLOROPLASTIC"/>
    <property type="match status" value="1"/>
</dbReference>
<dbReference type="InterPro" id="IPR006703">
    <property type="entry name" value="G_AIG1"/>
</dbReference>
<keyword evidence="9" id="KW-1002">Plastid outer membrane</keyword>
<dbReference type="NCBIfam" id="TIGR00993">
    <property type="entry name" value="3a0901s04IAP86"/>
    <property type="match status" value="1"/>
</dbReference>
<evidence type="ECO:0000256" key="6">
    <source>
        <dbReference type="ARBA" id="ARBA00022723"/>
    </source>
</evidence>
<dbReference type="InterPro" id="IPR024283">
    <property type="entry name" value="TOC159_MAD"/>
</dbReference>
<keyword evidence="12" id="KW-1133">Transmembrane helix</keyword>
<reference evidence="19" key="1">
    <citation type="submission" date="2022-08" db="EMBL/GenBank/DDBJ databases">
        <authorList>
            <person name="Marques A."/>
        </authorList>
    </citation>
    <scope>NUCLEOTIDE SEQUENCE</scope>
    <source>
        <strain evidence="19">RhyPub2mFocal</strain>
        <tissue evidence="19">Leaves</tissue>
    </source>
</reference>
<dbReference type="InterPro" id="IPR045058">
    <property type="entry name" value="GIMA/IAN/Toc"/>
</dbReference>
<evidence type="ECO:0000256" key="3">
    <source>
        <dbReference type="ARBA" id="ARBA00022528"/>
    </source>
</evidence>
<evidence type="ECO:0000256" key="17">
    <source>
        <dbReference type="SAM" id="MobiDB-lite"/>
    </source>
</evidence>
<dbReference type="GO" id="GO:0003924">
    <property type="term" value="F:GTPase activity"/>
    <property type="evidence" value="ECO:0007669"/>
    <property type="project" value="InterPro"/>
</dbReference>
<evidence type="ECO:0000313" key="20">
    <source>
        <dbReference type="Proteomes" id="UP001140206"/>
    </source>
</evidence>
<feature type="region of interest" description="Disordered" evidence="17">
    <location>
        <begin position="753"/>
        <end position="776"/>
    </location>
</feature>
<keyword evidence="11" id="KW-0653">Protein transport</keyword>
<dbReference type="PROSITE" id="PS51720">
    <property type="entry name" value="G_AIG1"/>
    <property type="match status" value="1"/>
</dbReference>
<dbReference type="GO" id="GO:0015031">
    <property type="term" value="P:protein transport"/>
    <property type="evidence" value="ECO:0007669"/>
    <property type="project" value="UniProtKB-KW"/>
</dbReference>
<keyword evidence="6" id="KW-0479">Metal-binding</keyword>
<evidence type="ECO:0000256" key="7">
    <source>
        <dbReference type="ARBA" id="ARBA00022741"/>
    </source>
</evidence>
<evidence type="ECO:0000256" key="1">
    <source>
        <dbReference type="ARBA" id="ARBA00001946"/>
    </source>
</evidence>
<evidence type="ECO:0000256" key="5">
    <source>
        <dbReference type="ARBA" id="ARBA00022692"/>
    </source>
</evidence>
<dbReference type="GO" id="GO:0046872">
    <property type="term" value="F:metal ion binding"/>
    <property type="evidence" value="ECO:0007669"/>
    <property type="project" value="UniProtKB-KW"/>
</dbReference>
<name>A0AAV8C9M4_9POAL</name>
<feature type="region of interest" description="Disordered" evidence="17">
    <location>
        <begin position="1"/>
        <end position="76"/>
    </location>
</feature>
<dbReference type="SUPFAM" id="SSF52540">
    <property type="entry name" value="P-loop containing nucleoside triphosphate hydrolases"/>
    <property type="match status" value="1"/>
</dbReference>
<organism evidence="19 20">
    <name type="scientific">Rhynchospora pubera</name>
    <dbReference type="NCBI Taxonomy" id="906938"/>
    <lineage>
        <taxon>Eukaryota</taxon>
        <taxon>Viridiplantae</taxon>
        <taxon>Streptophyta</taxon>
        <taxon>Embryophyta</taxon>
        <taxon>Tracheophyta</taxon>
        <taxon>Spermatophyta</taxon>
        <taxon>Magnoliopsida</taxon>
        <taxon>Liliopsida</taxon>
        <taxon>Poales</taxon>
        <taxon>Cyperaceae</taxon>
        <taxon>Cyperoideae</taxon>
        <taxon>Rhynchosporeae</taxon>
        <taxon>Rhynchospora</taxon>
    </lineage>
</organism>
<feature type="domain" description="AIG1-type G" evidence="18">
    <location>
        <begin position="495"/>
        <end position="725"/>
    </location>
</feature>
<gene>
    <name evidence="19" type="ORF">LUZ62_086085</name>
</gene>
<evidence type="ECO:0000256" key="13">
    <source>
        <dbReference type="ARBA" id="ARBA00023134"/>
    </source>
</evidence>
<keyword evidence="3" id="KW-0150">Chloroplast</keyword>
<keyword evidence="13" id="KW-0342">GTP-binding</keyword>
<evidence type="ECO:0000256" key="8">
    <source>
        <dbReference type="ARBA" id="ARBA00022801"/>
    </source>
</evidence>
<keyword evidence="4" id="KW-0934">Plastid</keyword>
<dbReference type="InterPro" id="IPR005690">
    <property type="entry name" value="Toc86_159"/>
</dbReference>
<dbReference type="GO" id="GO:0005525">
    <property type="term" value="F:GTP binding"/>
    <property type="evidence" value="ECO:0007669"/>
    <property type="project" value="UniProtKB-KW"/>
</dbReference>
<evidence type="ECO:0000256" key="16">
    <source>
        <dbReference type="ARBA" id="ARBA00023775"/>
    </source>
</evidence>
<evidence type="ECO:0000256" key="15">
    <source>
        <dbReference type="ARBA" id="ARBA00023766"/>
    </source>
</evidence>
<evidence type="ECO:0000256" key="9">
    <source>
        <dbReference type="ARBA" id="ARBA00022805"/>
    </source>
</evidence>
<keyword evidence="2" id="KW-0813">Transport</keyword>
<evidence type="ECO:0000256" key="12">
    <source>
        <dbReference type="ARBA" id="ARBA00022989"/>
    </source>
</evidence>
<keyword evidence="14" id="KW-0472">Membrane</keyword>
<evidence type="ECO:0000256" key="14">
    <source>
        <dbReference type="ARBA" id="ARBA00023136"/>
    </source>
</evidence>
<feature type="region of interest" description="Disordered" evidence="17">
    <location>
        <begin position="380"/>
        <end position="411"/>
    </location>
</feature>
<evidence type="ECO:0000256" key="11">
    <source>
        <dbReference type="ARBA" id="ARBA00022927"/>
    </source>
</evidence>
<dbReference type="InterPro" id="IPR027417">
    <property type="entry name" value="P-loop_NTPase"/>
</dbReference>
<evidence type="ECO:0000313" key="19">
    <source>
        <dbReference type="EMBL" id="KAJ4751680.1"/>
    </source>
</evidence>
<dbReference type="GO" id="GO:0045036">
    <property type="term" value="P:protein targeting to chloroplast"/>
    <property type="evidence" value="ECO:0007669"/>
    <property type="project" value="InterPro"/>
</dbReference>
<evidence type="ECO:0000256" key="2">
    <source>
        <dbReference type="ARBA" id="ARBA00022448"/>
    </source>
</evidence>
<dbReference type="AlphaFoldDB" id="A0AAV8C9M4"/>